<dbReference type="AlphaFoldDB" id="A0A1C7N1G4"/>
<keyword evidence="3" id="KW-1185">Reference proteome</keyword>
<comment type="caution">
    <text evidence="2">The sequence shown here is derived from an EMBL/GenBank/DDBJ whole genome shotgun (WGS) entry which is preliminary data.</text>
</comment>
<proteinExistence type="predicted"/>
<name>A0A1C7N1G4_9FUNG</name>
<evidence type="ECO:0000256" key="1">
    <source>
        <dbReference type="SAM" id="MobiDB-lite"/>
    </source>
</evidence>
<gene>
    <name evidence="2" type="ORF">A0J61_09098</name>
</gene>
<feature type="compositionally biased region" description="Polar residues" evidence="1">
    <location>
        <begin position="15"/>
        <end position="27"/>
    </location>
</feature>
<feature type="region of interest" description="Disordered" evidence="1">
    <location>
        <begin position="1"/>
        <end position="49"/>
    </location>
</feature>
<dbReference type="EMBL" id="LUGH01000773">
    <property type="protein sequence ID" value="OBZ82851.1"/>
    <property type="molecule type" value="Genomic_DNA"/>
</dbReference>
<organism evidence="2 3">
    <name type="scientific">Choanephora cucurbitarum</name>
    <dbReference type="NCBI Taxonomy" id="101091"/>
    <lineage>
        <taxon>Eukaryota</taxon>
        <taxon>Fungi</taxon>
        <taxon>Fungi incertae sedis</taxon>
        <taxon>Mucoromycota</taxon>
        <taxon>Mucoromycotina</taxon>
        <taxon>Mucoromycetes</taxon>
        <taxon>Mucorales</taxon>
        <taxon>Mucorineae</taxon>
        <taxon>Choanephoraceae</taxon>
        <taxon>Choanephoroideae</taxon>
        <taxon>Choanephora</taxon>
    </lineage>
</organism>
<sequence length="164" mass="17817">MPGNPKKSNERRDSSTYNKQQRKNSSGTKKEAHNTNPNNKPIHNQKAQQAAGAAILSAVISPQSSGLIQSQQPVVGLNGFNRGELVEFLNMHALTAYHDTNLDASVRPEKYESSQKPAQTSAWGSKPAFAWGQSLPHKSNTDTTGVMSNGVDFLTELANRSTIK</sequence>
<dbReference type="STRING" id="101091.A0A1C7N1G4"/>
<evidence type="ECO:0000313" key="2">
    <source>
        <dbReference type="EMBL" id="OBZ82851.1"/>
    </source>
</evidence>
<dbReference type="Proteomes" id="UP000093000">
    <property type="component" value="Unassembled WGS sequence"/>
</dbReference>
<evidence type="ECO:0000313" key="3">
    <source>
        <dbReference type="Proteomes" id="UP000093000"/>
    </source>
</evidence>
<dbReference type="InParanoid" id="A0A1C7N1G4"/>
<reference evidence="2 3" key="1">
    <citation type="submission" date="2016-03" db="EMBL/GenBank/DDBJ databases">
        <title>Choanephora cucurbitarum.</title>
        <authorList>
            <person name="Min B."/>
            <person name="Park H."/>
            <person name="Park J.-H."/>
            <person name="Shin H.-D."/>
            <person name="Choi I.-G."/>
        </authorList>
    </citation>
    <scope>NUCLEOTIDE SEQUENCE [LARGE SCALE GENOMIC DNA]</scope>
    <source>
        <strain evidence="2 3">KUS-F28377</strain>
    </source>
</reference>
<protein>
    <submittedName>
        <fullName evidence="2">Uncharacterized protein</fullName>
    </submittedName>
</protein>
<dbReference type="OrthoDB" id="5598843at2759"/>
<accession>A0A1C7N1G4</accession>